<dbReference type="EMBL" id="FODY01000017">
    <property type="protein sequence ID" value="SEP29244.1"/>
    <property type="molecule type" value="Genomic_DNA"/>
</dbReference>
<dbReference type="AlphaFoldDB" id="A0A1H8WNG3"/>
<protein>
    <submittedName>
        <fullName evidence="3">Uncharacterized protein</fullName>
    </submittedName>
</protein>
<evidence type="ECO:0000313" key="4">
    <source>
        <dbReference type="Proteomes" id="UP000198847"/>
    </source>
</evidence>
<reference evidence="3 4" key="1">
    <citation type="submission" date="2016-10" db="EMBL/GenBank/DDBJ databases">
        <authorList>
            <person name="de Groot N.N."/>
        </authorList>
    </citation>
    <scope>NUCLEOTIDE SEQUENCE [LARGE SCALE GENOMIC DNA]</scope>
    <source>
        <strain evidence="3 4">DSM 13305</strain>
    </source>
</reference>
<dbReference type="Proteomes" id="UP000198847">
    <property type="component" value="Unassembled WGS sequence"/>
</dbReference>
<keyword evidence="2" id="KW-0472">Membrane</keyword>
<feature type="region of interest" description="Disordered" evidence="1">
    <location>
        <begin position="1"/>
        <end position="23"/>
    </location>
</feature>
<name>A0A1H8WNG3_9FIRM</name>
<evidence type="ECO:0000313" key="3">
    <source>
        <dbReference type="EMBL" id="SEP29244.1"/>
    </source>
</evidence>
<keyword evidence="2" id="KW-1133">Transmembrane helix</keyword>
<evidence type="ECO:0000256" key="2">
    <source>
        <dbReference type="SAM" id="Phobius"/>
    </source>
</evidence>
<accession>A0A1H8WNG3</accession>
<dbReference type="RefSeq" id="WP_177173596.1">
    <property type="nucleotide sequence ID" value="NZ_FODY01000017.1"/>
</dbReference>
<feature type="transmembrane region" description="Helical" evidence="2">
    <location>
        <begin position="32"/>
        <end position="53"/>
    </location>
</feature>
<sequence>MIEDDLTHQGGAVEPDTISPLGNKHKTAENPLCSLFIAILLPFLLTFFEGIHLT</sequence>
<keyword evidence="4" id="KW-1185">Reference proteome</keyword>
<keyword evidence="2" id="KW-0812">Transmembrane</keyword>
<organism evidence="3 4">
    <name type="scientific">Propionispora vibrioides</name>
    <dbReference type="NCBI Taxonomy" id="112903"/>
    <lineage>
        <taxon>Bacteria</taxon>
        <taxon>Bacillati</taxon>
        <taxon>Bacillota</taxon>
        <taxon>Negativicutes</taxon>
        <taxon>Selenomonadales</taxon>
        <taxon>Sporomusaceae</taxon>
        <taxon>Propionispora</taxon>
    </lineage>
</organism>
<evidence type="ECO:0000256" key="1">
    <source>
        <dbReference type="SAM" id="MobiDB-lite"/>
    </source>
</evidence>
<gene>
    <name evidence="3" type="ORF">SAMN04490178_1172</name>
</gene>
<proteinExistence type="predicted"/>